<protein>
    <submittedName>
        <fullName evidence="2">Uncharacterized protein</fullName>
    </submittedName>
</protein>
<proteinExistence type="predicted"/>
<reference evidence="3" key="1">
    <citation type="submission" date="2019-04" db="EMBL/GenBank/DDBJ databases">
        <title>Friends and foes A comparative genomics studyof 23 Aspergillus species from section Flavi.</title>
        <authorList>
            <consortium name="DOE Joint Genome Institute"/>
            <person name="Kjaerbolling I."/>
            <person name="Vesth T."/>
            <person name="Frisvad J.C."/>
            <person name="Nybo J.L."/>
            <person name="Theobald S."/>
            <person name="Kildgaard S."/>
            <person name="Isbrandt T."/>
            <person name="Kuo A."/>
            <person name="Sato A."/>
            <person name="Lyhne E.K."/>
            <person name="Kogle M.E."/>
            <person name="Wiebenga A."/>
            <person name="Kun R.S."/>
            <person name="Lubbers R.J."/>
            <person name="Makela M.R."/>
            <person name="Barry K."/>
            <person name="Chovatia M."/>
            <person name="Clum A."/>
            <person name="Daum C."/>
            <person name="Haridas S."/>
            <person name="He G."/>
            <person name="LaButti K."/>
            <person name="Lipzen A."/>
            <person name="Mondo S."/>
            <person name="Riley R."/>
            <person name="Salamov A."/>
            <person name="Simmons B.A."/>
            <person name="Magnuson J.K."/>
            <person name="Henrissat B."/>
            <person name="Mortensen U.H."/>
            <person name="Larsen T.O."/>
            <person name="Devries R.P."/>
            <person name="Grigoriev I.V."/>
            <person name="Machida M."/>
            <person name="Baker S.E."/>
            <person name="Andersen M.R."/>
        </authorList>
    </citation>
    <scope>NUCLEOTIDE SEQUENCE [LARGE SCALE GENOMIC DNA]</scope>
    <source>
        <strain evidence="3">CBS 130015</strain>
    </source>
</reference>
<evidence type="ECO:0000256" key="1">
    <source>
        <dbReference type="SAM" id="MobiDB-lite"/>
    </source>
</evidence>
<evidence type="ECO:0000313" key="2">
    <source>
        <dbReference type="EMBL" id="KAE8306300.1"/>
    </source>
</evidence>
<dbReference type="EMBL" id="ML738471">
    <property type="protein sequence ID" value="KAE8306300.1"/>
    <property type="molecule type" value="Genomic_DNA"/>
</dbReference>
<name>A0A5N6VGD6_9EURO</name>
<dbReference type="Proteomes" id="UP000325433">
    <property type="component" value="Unassembled WGS sequence"/>
</dbReference>
<sequence length="186" mass="20959">MDSWNGAAMDEPRKISQGLVSDDPSILTLPRMHPAKEQKSPDQRNNSSTSLGNGCHCPRHWCYTVISLYGNRSCKRINLIGMWLPRGELWFSPGGLPLIWILPPTHMIDPVVPHRGNVSSPLSFCTDTLLRFPYIDALLSEDAVCFIPERYDTSKEESYSDWECCCLRRKNKCLTGSIGVTHPNPV</sequence>
<accession>A0A5N6VGD6</accession>
<organism evidence="2 3">
    <name type="scientific">Aspergillus transmontanensis</name>
    <dbReference type="NCBI Taxonomy" id="1034304"/>
    <lineage>
        <taxon>Eukaryota</taxon>
        <taxon>Fungi</taxon>
        <taxon>Dikarya</taxon>
        <taxon>Ascomycota</taxon>
        <taxon>Pezizomycotina</taxon>
        <taxon>Eurotiomycetes</taxon>
        <taxon>Eurotiomycetidae</taxon>
        <taxon>Eurotiales</taxon>
        <taxon>Aspergillaceae</taxon>
        <taxon>Aspergillus</taxon>
        <taxon>Aspergillus subgen. Circumdati</taxon>
    </lineage>
</organism>
<evidence type="ECO:0000313" key="3">
    <source>
        <dbReference type="Proteomes" id="UP000325433"/>
    </source>
</evidence>
<keyword evidence="3" id="KW-1185">Reference proteome</keyword>
<feature type="region of interest" description="Disordered" evidence="1">
    <location>
        <begin position="1"/>
        <end position="27"/>
    </location>
</feature>
<dbReference type="AlphaFoldDB" id="A0A5N6VGD6"/>
<gene>
    <name evidence="2" type="ORF">BDV41DRAFT_146026</name>
</gene>